<organism evidence="2 3">
    <name type="scientific">Smittium culicis</name>
    <dbReference type="NCBI Taxonomy" id="133412"/>
    <lineage>
        <taxon>Eukaryota</taxon>
        <taxon>Fungi</taxon>
        <taxon>Fungi incertae sedis</taxon>
        <taxon>Zoopagomycota</taxon>
        <taxon>Kickxellomycotina</taxon>
        <taxon>Harpellomycetes</taxon>
        <taxon>Harpellales</taxon>
        <taxon>Legeriomycetaceae</taxon>
        <taxon>Smittium</taxon>
    </lineage>
</organism>
<accession>A0A1R1YGI9</accession>
<dbReference type="Proteomes" id="UP000187429">
    <property type="component" value="Unassembled WGS sequence"/>
</dbReference>
<evidence type="ECO:0000256" key="1">
    <source>
        <dbReference type="SAM" id="MobiDB-lite"/>
    </source>
</evidence>
<evidence type="ECO:0000313" key="3">
    <source>
        <dbReference type="Proteomes" id="UP000187429"/>
    </source>
</evidence>
<feature type="region of interest" description="Disordered" evidence="1">
    <location>
        <begin position="71"/>
        <end position="101"/>
    </location>
</feature>
<sequence>MSLKIHCEHYLEGKIDFDRSYPLDRYVPPSFRAEEKSSVDIKVMEIEFNYQKFLRYNFLRTIKDHRMDFFTLPENQNPPPSIINPVTSESSGCSEQTNGPD</sequence>
<comment type="caution">
    <text evidence="2">The sequence shown here is derived from an EMBL/GenBank/DDBJ whole genome shotgun (WGS) entry which is preliminary data.</text>
</comment>
<evidence type="ECO:0000313" key="2">
    <source>
        <dbReference type="EMBL" id="OMJ26020.1"/>
    </source>
</evidence>
<feature type="compositionally biased region" description="Polar residues" evidence="1">
    <location>
        <begin position="84"/>
        <end position="101"/>
    </location>
</feature>
<gene>
    <name evidence="2" type="ORF">AYI69_g4096</name>
</gene>
<reference evidence="3" key="1">
    <citation type="submission" date="2017-01" db="EMBL/GenBank/DDBJ databases">
        <authorList>
            <person name="Wang Y."/>
            <person name="White M."/>
            <person name="Kvist S."/>
            <person name="Moncalvo J.-M."/>
        </authorList>
    </citation>
    <scope>NUCLEOTIDE SEQUENCE [LARGE SCALE GENOMIC DNA]</scope>
    <source>
        <strain evidence="3">ID-206-W2</strain>
    </source>
</reference>
<dbReference type="EMBL" id="LSSM01001539">
    <property type="protein sequence ID" value="OMJ26020.1"/>
    <property type="molecule type" value="Genomic_DNA"/>
</dbReference>
<keyword evidence="3" id="KW-1185">Reference proteome</keyword>
<proteinExistence type="predicted"/>
<protein>
    <submittedName>
        <fullName evidence="2">Uncharacterized protein</fullName>
    </submittedName>
</protein>
<dbReference type="AlphaFoldDB" id="A0A1R1YGI9"/>
<name>A0A1R1YGI9_9FUNG</name>